<accession>A0A2U1SPJ1</accession>
<evidence type="ECO:0000259" key="1">
    <source>
        <dbReference type="Pfam" id="PF08241"/>
    </source>
</evidence>
<organism evidence="2 3">
    <name type="scientific">Methylosinus sporium</name>
    <dbReference type="NCBI Taxonomy" id="428"/>
    <lineage>
        <taxon>Bacteria</taxon>
        <taxon>Pseudomonadati</taxon>
        <taxon>Pseudomonadota</taxon>
        <taxon>Alphaproteobacteria</taxon>
        <taxon>Hyphomicrobiales</taxon>
        <taxon>Methylocystaceae</taxon>
        <taxon>Methylosinus</taxon>
    </lineage>
</organism>
<evidence type="ECO:0000313" key="2">
    <source>
        <dbReference type="EMBL" id="PWB93529.1"/>
    </source>
</evidence>
<proteinExistence type="predicted"/>
<dbReference type="InterPro" id="IPR029063">
    <property type="entry name" value="SAM-dependent_MTases_sf"/>
</dbReference>
<dbReference type="GO" id="GO:0032259">
    <property type="term" value="P:methylation"/>
    <property type="evidence" value="ECO:0007669"/>
    <property type="project" value="UniProtKB-KW"/>
</dbReference>
<dbReference type="SUPFAM" id="SSF53335">
    <property type="entry name" value="S-adenosyl-L-methionine-dependent methyltransferases"/>
    <property type="match status" value="1"/>
</dbReference>
<dbReference type="Pfam" id="PF08241">
    <property type="entry name" value="Methyltransf_11"/>
    <property type="match status" value="1"/>
</dbReference>
<dbReference type="Proteomes" id="UP000245137">
    <property type="component" value="Unassembled WGS sequence"/>
</dbReference>
<protein>
    <submittedName>
        <fullName evidence="2">SAM-dependent methyltransferase</fullName>
    </submittedName>
</protein>
<keyword evidence="3" id="KW-1185">Reference proteome</keyword>
<dbReference type="Gene3D" id="3.40.50.150">
    <property type="entry name" value="Vaccinia Virus protein VP39"/>
    <property type="match status" value="1"/>
</dbReference>
<keyword evidence="2" id="KW-0489">Methyltransferase</keyword>
<dbReference type="OrthoDB" id="9777830at2"/>
<dbReference type="InterPro" id="IPR050508">
    <property type="entry name" value="Methyltransf_Superfamily"/>
</dbReference>
<sequence>MSDARGVSGFNFFEHGLDRQAIEAAYSRWAPVYDLVFSHMLGPGRRAVATIASRADGRILDVGVGTGLELPMFRDKARVVGVDLSEPMLQRASARVAREGLKNIAGLARMDASRLAFCDASFACVVAPYLLTVVPDPEETLDELARVVRPGGEIVLVNHVSSSDWPMSALEEFIGESFSVTLGWRPQFPWSIIGDWIDSRTDMRLTERRVLPPFGLFTLTRIERLARWGEHSRRPYDEHRRPFEHA</sequence>
<dbReference type="PANTHER" id="PTHR42912:SF80">
    <property type="entry name" value="METHYLTRANSFERASE DOMAIN-CONTAINING PROTEIN"/>
    <property type="match status" value="1"/>
</dbReference>
<dbReference type="GO" id="GO:0008757">
    <property type="term" value="F:S-adenosylmethionine-dependent methyltransferase activity"/>
    <property type="evidence" value="ECO:0007669"/>
    <property type="project" value="InterPro"/>
</dbReference>
<dbReference type="PANTHER" id="PTHR42912">
    <property type="entry name" value="METHYLTRANSFERASE"/>
    <property type="match status" value="1"/>
</dbReference>
<feature type="domain" description="Methyltransferase type 11" evidence="1">
    <location>
        <begin position="60"/>
        <end position="155"/>
    </location>
</feature>
<reference evidence="2 3" key="1">
    <citation type="journal article" date="2018" name="Appl. Microbiol. Biotechnol.">
        <title>Co-cultivation of the strictly anaerobic methanogen Methanosarcina barkeri with aerobic methanotrophs in an oxygen-limited membrane bioreactor.</title>
        <authorList>
            <person name="In 't Zandt M.H."/>
            <person name="van den Bosch T.J.M."/>
            <person name="Rijkers R."/>
            <person name="van Kessel M.A.H.J."/>
            <person name="Jetten M.S.M."/>
            <person name="Welte C.U."/>
        </authorList>
    </citation>
    <scope>NUCLEOTIDE SEQUENCE [LARGE SCALE GENOMIC DNA]</scope>
    <source>
        <strain evidence="2 3">DSM 17706</strain>
    </source>
</reference>
<comment type="caution">
    <text evidence="2">The sequence shown here is derived from an EMBL/GenBank/DDBJ whole genome shotgun (WGS) entry which is preliminary data.</text>
</comment>
<keyword evidence="2" id="KW-0808">Transferase</keyword>
<gene>
    <name evidence="2" type="ORF">C5689_12360</name>
</gene>
<dbReference type="EMBL" id="PUIV01000019">
    <property type="protein sequence ID" value="PWB93529.1"/>
    <property type="molecule type" value="Genomic_DNA"/>
</dbReference>
<dbReference type="AlphaFoldDB" id="A0A2U1SPJ1"/>
<evidence type="ECO:0000313" key="3">
    <source>
        <dbReference type="Proteomes" id="UP000245137"/>
    </source>
</evidence>
<dbReference type="InterPro" id="IPR013216">
    <property type="entry name" value="Methyltransf_11"/>
</dbReference>
<dbReference type="CDD" id="cd02440">
    <property type="entry name" value="AdoMet_MTases"/>
    <property type="match status" value="1"/>
</dbReference>
<dbReference type="RefSeq" id="WP_108917579.1">
    <property type="nucleotide sequence ID" value="NZ_BGJY01000013.1"/>
</dbReference>
<name>A0A2U1SPJ1_METSR</name>